<dbReference type="CDD" id="cd06464">
    <property type="entry name" value="ACD_sHsps-like"/>
    <property type="match status" value="1"/>
</dbReference>
<accession>A0ABQ3ZU54</accession>
<proteinExistence type="inferred from homology"/>
<dbReference type="RefSeq" id="WP_203839193.1">
    <property type="nucleotide sequence ID" value="NZ_BAAATV010000002.1"/>
</dbReference>
<dbReference type="Pfam" id="PF00011">
    <property type="entry name" value="HSP20"/>
    <property type="match status" value="1"/>
</dbReference>
<dbReference type="InterPro" id="IPR002068">
    <property type="entry name" value="A-crystallin/Hsp20_dom"/>
</dbReference>
<evidence type="ECO:0000313" key="4">
    <source>
        <dbReference type="EMBL" id="GIE22093.1"/>
    </source>
</evidence>
<dbReference type="PROSITE" id="PS01031">
    <property type="entry name" value="SHSP"/>
    <property type="match status" value="1"/>
</dbReference>
<comment type="similarity">
    <text evidence="1 2">Belongs to the small heat shock protein (HSP20) family.</text>
</comment>
<evidence type="ECO:0000259" key="3">
    <source>
        <dbReference type="PROSITE" id="PS01031"/>
    </source>
</evidence>
<dbReference type="InterPro" id="IPR008978">
    <property type="entry name" value="HSP20-like_chaperone"/>
</dbReference>
<sequence>MVLRNDYREFDRLTARVFDTATRNAGARLDAYRDGDTFVIDIDLPGVDPAGIDISVDRKVLTVRAERKRAEREGVKYVVAERPTGAVSRQVFLSESLDTDRLEARYENGVLNLSIPVTEKAKPRKFEVAGV</sequence>
<dbReference type="PANTHER" id="PTHR11527">
    <property type="entry name" value="HEAT-SHOCK PROTEIN 20 FAMILY MEMBER"/>
    <property type="match status" value="1"/>
</dbReference>
<gene>
    <name evidence="4" type="ORF">Ahu01nite_051950</name>
</gene>
<dbReference type="EMBL" id="BOMN01000065">
    <property type="protein sequence ID" value="GIE22093.1"/>
    <property type="molecule type" value="Genomic_DNA"/>
</dbReference>
<organism evidence="4 5">
    <name type="scientific">Winogradskya humida</name>
    <dbReference type="NCBI Taxonomy" id="113566"/>
    <lineage>
        <taxon>Bacteria</taxon>
        <taxon>Bacillati</taxon>
        <taxon>Actinomycetota</taxon>
        <taxon>Actinomycetes</taxon>
        <taxon>Micromonosporales</taxon>
        <taxon>Micromonosporaceae</taxon>
        <taxon>Winogradskya</taxon>
    </lineage>
</organism>
<name>A0ABQ3ZU54_9ACTN</name>
<dbReference type="Proteomes" id="UP000603200">
    <property type="component" value="Unassembled WGS sequence"/>
</dbReference>
<comment type="caution">
    <text evidence="4">The sequence shown here is derived from an EMBL/GenBank/DDBJ whole genome shotgun (WGS) entry which is preliminary data.</text>
</comment>
<evidence type="ECO:0000256" key="2">
    <source>
        <dbReference type="RuleBase" id="RU003616"/>
    </source>
</evidence>
<dbReference type="Gene3D" id="2.60.40.790">
    <property type="match status" value="1"/>
</dbReference>
<dbReference type="SUPFAM" id="SSF49764">
    <property type="entry name" value="HSP20-like chaperones"/>
    <property type="match status" value="1"/>
</dbReference>
<evidence type="ECO:0000256" key="1">
    <source>
        <dbReference type="PROSITE-ProRule" id="PRU00285"/>
    </source>
</evidence>
<protein>
    <recommendedName>
        <fullName evidence="3">SHSP domain-containing protein</fullName>
    </recommendedName>
</protein>
<keyword evidence="5" id="KW-1185">Reference proteome</keyword>
<feature type="domain" description="SHSP" evidence="3">
    <location>
        <begin position="20"/>
        <end position="131"/>
    </location>
</feature>
<reference evidence="4 5" key="1">
    <citation type="submission" date="2021-01" db="EMBL/GenBank/DDBJ databases">
        <title>Whole genome shotgun sequence of Actinoplanes humidus NBRC 14915.</title>
        <authorList>
            <person name="Komaki H."/>
            <person name="Tamura T."/>
        </authorList>
    </citation>
    <scope>NUCLEOTIDE SEQUENCE [LARGE SCALE GENOMIC DNA]</scope>
    <source>
        <strain evidence="4 5">NBRC 14915</strain>
    </source>
</reference>
<dbReference type="InterPro" id="IPR031107">
    <property type="entry name" value="Small_HSP"/>
</dbReference>
<evidence type="ECO:0000313" key="5">
    <source>
        <dbReference type="Proteomes" id="UP000603200"/>
    </source>
</evidence>